<feature type="region of interest" description="Disordered" evidence="1">
    <location>
        <begin position="49"/>
        <end position="89"/>
    </location>
</feature>
<feature type="region of interest" description="Disordered" evidence="1">
    <location>
        <begin position="1"/>
        <end position="34"/>
    </location>
</feature>
<keyword evidence="3" id="KW-1185">Reference proteome</keyword>
<proteinExistence type="predicted"/>
<dbReference type="AlphaFoldDB" id="A0ABD6E3C3"/>
<sequence>MAGTSRKTVSYEEHTLQRIRTSTETQPMSNIDDQTLPAQDRTQQMRLMPHSRSQTNLQGDEYPRHYRSRSQSRSRMVIESTEVTSGRKRDKGFMQVEISMAMETMVNEVQRTPPYQSPATISRTVPSKSQRYVYSDEEWTQCTKKARTRMNESAESLEVQERRGRSKSTSLREFLDDYDNIFSSGKRRSRSSERNLGVYSEERNNRGAFSSSSFGTVRTAVAGSSDPSFRSFDTDAYRIFPWRSTFMIFLPKASFI</sequence>
<evidence type="ECO:0000256" key="1">
    <source>
        <dbReference type="SAM" id="MobiDB-lite"/>
    </source>
</evidence>
<dbReference type="Proteomes" id="UP001608902">
    <property type="component" value="Unassembled WGS sequence"/>
</dbReference>
<feature type="compositionally biased region" description="Polar residues" evidence="1">
    <location>
        <begin position="18"/>
        <end position="34"/>
    </location>
</feature>
<evidence type="ECO:0000313" key="3">
    <source>
        <dbReference type="Proteomes" id="UP001608902"/>
    </source>
</evidence>
<gene>
    <name evidence="2" type="ORF">AB6A40_001054</name>
</gene>
<reference evidence="2 3" key="1">
    <citation type="submission" date="2024-08" db="EMBL/GenBank/DDBJ databases">
        <title>Gnathostoma spinigerum genome.</title>
        <authorList>
            <person name="Gonzalez-Bertolin B."/>
            <person name="Monzon S."/>
            <person name="Zaballos A."/>
            <person name="Jimenez P."/>
            <person name="Dekumyoy P."/>
            <person name="Varona S."/>
            <person name="Cuesta I."/>
            <person name="Sumanam S."/>
            <person name="Adisakwattana P."/>
            <person name="Gasser R.B."/>
            <person name="Hernandez-Gonzalez A."/>
            <person name="Young N.D."/>
            <person name="Perteguer M.J."/>
        </authorList>
    </citation>
    <scope>NUCLEOTIDE SEQUENCE [LARGE SCALE GENOMIC DNA]</scope>
    <source>
        <strain evidence="2">AL3</strain>
        <tissue evidence="2">Liver</tissue>
    </source>
</reference>
<feature type="compositionally biased region" description="Polar residues" evidence="1">
    <location>
        <begin position="49"/>
        <end position="58"/>
    </location>
</feature>
<name>A0ABD6E3C3_9BILA</name>
<protein>
    <submittedName>
        <fullName evidence="2">Uncharacterized protein</fullName>
    </submittedName>
</protein>
<feature type="region of interest" description="Disordered" evidence="1">
    <location>
        <begin position="149"/>
        <end position="169"/>
    </location>
</feature>
<organism evidence="2 3">
    <name type="scientific">Gnathostoma spinigerum</name>
    <dbReference type="NCBI Taxonomy" id="75299"/>
    <lineage>
        <taxon>Eukaryota</taxon>
        <taxon>Metazoa</taxon>
        <taxon>Ecdysozoa</taxon>
        <taxon>Nematoda</taxon>
        <taxon>Chromadorea</taxon>
        <taxon>Rhabditida</taxon>
        <taxon>Spirurina</taxon>
        <taxon>Gnathostomatomorpha</taxon>
        <taxon>Gnathostomatoidea</taxon>
        <taxon>Gnathostomatidae</taxon>
        <taxon>Gnathostoma</taxon>
    </lineage>
</organism>
<comment type="caution">
    <text evidence="2">The sequence shown here is derived from an EMBL/GenBank/DDBJ whole genome shotgun (WGS) entry which is preliminary data.</text>
</comment>
<accession>A0ABD6E3C3</accession>
<evidence type="ECO:0000313" key="2">
    <source>
        <dbReference type="EMBL" id="MFH4974345.1"/>
    </source>
</evidence>
<dbReference type="EMBL" id="JBGFUD010000355">
    <property type="protein sequence ID" value="MFH4974345.1"/>
    <property type="molecule type" value="Genomic_DNA"/>
</dbReference>